<evidence type="ECO:0000256" key="10">
    <source>
        <dbReference type="PIRSR" id="PIRSR004682-4"/>
    </source>
</evidence>
<comment type="caution">
    <text evidence="11">The sequence shown here is derived from an EMBL/GenBank/DDBJ whole genome shotgun (WGS) entry which is preliminary data.</text>
</comment>
<feature type="site" description="Stabilizes the phosphoryl group" evidence="9">
    <location>
        <position position="102"/>
    </location>
</feature>
<feature type="binding site" evidence="10">
    <location>
        <position position="7"/>
    </location>
    <ligand>
        <name>Mg(2+)</name>
        <dbReference type="ChEBI" id="CHEBI:18420"/>
    </ligand>
</feature>
<evidence type="ECO:0000256" key="6">
    <source>
        <dbReference type="ARBA" id="ARBA00031828"/>
    </source>
</evidence>
<dbReference type="Pfam" id="PF13242">
    <property type="entry name" value="Hydrolase_like"/>
    <property type="match status" value="1"/>
</dbReference>
<comment type="cofactor">
    <cofactor evidence="10">
        <name>Zn(2+)</name>
        <dbReference type="ChEBI" id="CHEBI:29105"/>
    </cofactor>
</comment>
<dbReference type="InterPro" id="IPR023214">
    <property type="entry name" value="HAD_sf"/>
</dbReference>
<keyword evidence="10" id="KW-0862">Zinc</keyword>
<feature type="site" description="Contributes to substrate recognition" evidence="9">
    <location>
        <position position="101"/>
    </location>
</feature>
<proteinExistence type="inferred from homology"/>
<dbReference type="SUPFAM" id="SSF56784">
    <property type="entry name" value="HAD-like"/>
    <property type="match status" value="1"/>
</dbReference>
<feature type="site" description="Stabilizes the phosphoryl group" evidence="9">
    <location>
        <position position="52"/>
    </location>
</feature>
<feature type="binding site" evidence="10">
    <location>
        <position position="93"/>
    </location>
    <ligand>
        <name>Zn(2+)</name>
        <dbReference type="ChEBI" id="CHEBI:29105"/>
    </ligand>
</feature>
<organism evidence="11">
    <name type="scientific">candidate division WOR-3 bacterium</name>
    <dbReference type="NCBI Taxonomy" id="2052148"/>
    <lineage>
        <taxon>Bacteria</taxon>
        <taxon>Bacteria division WOR-3</taxon>
    </lineage>
</organism>
<keyword evidence="10" id="KW-0460">Magnesium</keyword>
<dbReference type="EMBL" id="DTGZ01000041">
    <property type="protein sequence ID" value="HGV97104.1"/>
    <property type="molecule type" value="Genomic_DNA"/>
</dbReference>
<feature type="binding site" evidence="10">
    <location>
        <position position="128"/>
    </location>
    <ligand>
        <name>Mg(2+)</name>
        <dbReference type="ChEBI" id="CHEBI:18420"/>
    </ligand>
</feature>
<dbReference type="GO" id="GO:0005737">
    <property type="term" value="C:cytoplasm"/>
    <property type="evidence" value="ECO:0007669"/>
    <property type="project" value="UniProtKB-SubCell"/>
</dbReference>
<dbReference type="NCBIfam" id="TIGR01662">
    <property type="entry name" value="HAD-SF-IIIA"/>
    <property type="match status" value="1"/>
</dbReference>
<name>A0A7C4TB22_UNCW3</name>
<evidence type="ECO:0000256" key="7">
    <source>
        <dbReference type="PIRNR" id="PIRNR004682"/>
    </source>
</evidence>
<feature type="binding site" evidence="10">
    <location>
        <position position="100"/>
    </location>
    <ligand>
        <name>Zn(2+)</name>
        <dbReference type="ChEBI" id="CHEBI:29105"/>
    </ligand>
</feature>
<gene>
    <name evidence="11" type="ORF">ENV60_02275</name>
</gene>
<feature type="active site" description="Proton donor" evidence="8">
    <location>
        <position position="9"/>
    </location>
</feature>
<dbReference type="InterPro" id="IPR004446">
    <property type="entry name" value="Heptose_bisP_phosphatase"/>
</dbReference>
<evidence type="ECO:0000256" key="1">
    <source>
        <dbReference type="ARBA" id="ARBA00004496"/>
    </source>
</evidence>
<evidence type="ECO:0000256" key="5">
    <source>
        <dbReference type="ARBA" id="ARBA00023277"/>
    </source>
</evidence>
<dbReference type="InterPro" id="IPR006543">
    <property type="entry name" value="Histidinol-phos"/>
</dbReference>
<comment type="similarity">
    <text evidence="7">Belongs to the gmhB family.</text>
</comment>
<accession>A0A7C4TB22</accession>
<dbReference type="GO" id="GO:0016791">
    <property type="term" value="F:phosphatase activity"/>
    <property type="evidence" value="ECO:0007669"/>
    <property type="project" value="InterPro"/>
</dbReference>
<dbReference type="Gene3D" id="3.40.50.1000">
    <property type="entry name" value="HAD superfamily/HAD-like"/>
    <property type="match status" value="1"/>
</dbReference>
<evidence type="ECO:0000256" key="9">
    <source>
        <dbReference type="PIRSR" id="PIRSR004682-3"/>
    </source>
</evidence>
<dbReference type="PANTHER" id="PTHR42891">
    <property type="entry name" value="D-GLYCERO-BETA-D-MANNO-HEPTOSE-1,7-BISPHOSPHATE 7-PHOSPHATASE"/>
    <property type="match status" value="1"/>
</dbReference>
<dbReference type="GO" id="GO:0046872">
    <property type="term" value="F:metal ion binding"/>
    <property type="evidence" value="ECO:0007669"/>
    <property type="project" value="UniProtKB-KW"/>
</dbReference>
<feature type="binding site" evidence="10">
    <location>
        <position position="9"/>
    </location>
    <ligand>
        <name>Mg(2+)</name>
        <dbReference type="ChEBI" id="CHEBI:18420"/>
    </ligand>
</feature>
<dbReference type="PANTHER" id="PTHR42891:SF1">
    <property type="entry name" value="D-GLYCERO-BETA-D-MANNO-HEPTOSE-1,7-BISPHOSPHATE 7-PHOSPHATASE"/>
    <property type="match status" value="1"/>
</dbReference>
<dbReference type="GO" id="GO:0005975">
    <property type="term" value="P:carbohydrate metabolic process"/>
    <property type="evidence" value="ECO:0007669"/>
    <property type="project" value="InterPro"/>
</dbReference>
<dbReference type="EC" id="3.1.3.-" evidence="7"/>
<keyword evidence="5 7" id="KW-0119">Carbohydrate metabolism</keyword>
<keyword evidence="4 7" id="KW-0378">Hydrolase</keyword>
<keyword evidence="2 7" id="KW-0963">Cytoplasm</keyword>
<dbReference type="InterPro" id="IPR006549">
    <property type="entry name" value="HAD-SF_hydro_IIIA"/>
</dbReference>
<reference evidence="11" key="1">
    <citation type="journal article" date="2020" name="mSystems">
        <title>Genome- and Community-Level Interaction Insights into Carbon Utilization and Element Cycling Functions of Hydrothermarchaeota in Hydrothermal Sediment.</title>
        <authorList>
            <person name="Zhou Z."/>
            <person name="Liu Y."/>
            <person name="Xu W."/>
            <person name="Pan J."/>
            <person name="Luo Z.H."/>
            <person name="Li M."/>
        </authorList>
    </citation>
    <scope>NUCLEOTIDE SEQUENCE [LARGE SCALE GENOMIC DNA]</scope>
    <source>
        <strain evidence="11">SpSt-774</strain>
    </source>
</reference>
<dbReference type="NCBIfam" id="TIGR01656">
    <property type="entry name" value="Histidinol-ppas"/>
    <property type="match status" value="1"/>
</dbReference>
<evidence type="ECO:0000313" key="11">
    <source>
        <dbReference type="EMBL" id="HGV97104.1"/>
    </source>
</evidence>
<evidence type="ECO:0000256" key="3">
    <source>
        <dbReference type="ARBA" id="ARBA00022723"/>
    </source>
</evidence>
<protein>
    <recommendedName>
        <fullName evidence="6 7">D,D-heptose 1,7-bisphosphate phosphatase</fullName>
        <ecNumber evidence="7">3.1.3.-</ecNumber>
    </recommendedName>
</protein>
<comment type="subcellular location">
    <subcellularLocation>
        <location evidence="1 7">Cytoplasm</location>
    </subcellularLocation>
</comment>
<dbReference type="CDD" id="cd07503">
    <property type="entry name" value="HAD_HisB-N"/>
    <property type="match status" value="1"/>
</dbReference>
<evidence type="ECO:0000256" key="8">
    <source>
        <dbReference type="PIRSR" id="PIRSR004682-1"/>
    </source>
</evidence>
<dbReference type="InterPro" id="IPR036412">
    <property type="entry name" value="HAD-like_sf"/>
</dbReference>
<dbReference type="PIRSF" id="PIRSF004682">
    <property type="entry name" value="GmhB"/>
    <property type="match status" value="1"/>
</dbReference>
<evidence type="ECO:0000256" key="2">
    <source>
        <dbReference type="ARBA" id="ARBA00022490"/>
    </source>
</evidence>
<dbReference type="AlphaFoldDB" id="A0A7C4TB22"/>
<sequence>MRAVFLDRDGVINKKPPEGEYVISWEGFKFLPRVPEAIRRLNELKILVIIITNQRGVALGYLTEKKLNEIHQKMLRELKNLGALIDAIYYCPHDKGTCLCRKPEVGLFLQAKKDFPEIDFLSSFVVGDSRSDIEAGKKLGCKTILISPGLKEDDTNNLPSPHFIAADLAEAVEKFIAKII</sequence>
<keyword evidence="3 10" id="KW-0479">Metal-binding</keyword>
<feature type="active site" description="Nucleophile" evidence="8">
    <location>
        <position position="7"/>
    </location>
</feature>
<feature type="binding site" evidence="10">
    <location>
        <position position="98"/>
    </location>
    <ligand>
        <name>Zn(2+)</name>
        <dbReference type="ChEBI" id="CHEBI:29105"/>
    </ligand>
</feature>
<evidence type="ECO:0000256" key="4">
    <source>
        <dbReference type="ARBA" id="ARBA00022801"/>
    </source>
</evidence>
<comment type="cofactor">
    <cofactor evidence="10">
        <name>Mg(2+)</name>
        <dbReference type="ChEBI" id="CHEBI:18420"/>
    </cofactor>
</comment>
<feature type="binding site" evidence="10">
    <location>
        <position position="91"/>
    </location>
    <ligand>
        <name>Zn(2+)</name>
        <dbReference type="ChEBI" id="CHEBI:29105"/>
    </ligand>
</feature>